<dbReference type="GO" id="GO:0006302">
    <property type="term" value="P:double-strand break repair"/>
    <property type="evidence" value="ECO:0007669"/>
    <property type="project" value="InterPro"/>
</dbReference>
<feature type="region of interest" description="Disordered" evidence="5">
    <location>
        <begin position="338"/>
        <end position="371"/>
    </location>
</feature>
<dbReference type="OrthoDB" id="9795626at2"/>
<name>A0A4R9ADD9_9MICO</name>
<dbReference type="Pfam" id="PF13558">
    <property type="entry name" value="SbcC_Walker_B"/>
    <property type="match status" value="1"/>
</dbReference>
<accession>A0A4R9ADD9</accession>
<feature type="compositionally biased region" description="Acidic residues" evidence="5">
    <location>
        <begin position="347"/>
        <end position="357"/>
    </location>
</feature>
<dbReference type="Pfam" id="PF13476">
    <property type="entry name" value="AAA_23"/>
    <property type="match status" value="1"/>
</dbReference>
<reference evidence="7 8" key="1">
    <citation type="submission" date="2019-03" db="EMBL/GenBank/DDBJ databases">
        <title>Genomics of glacier-inhabiting Cryobacterium strains.</title>
        <authorList>
            <person name="Liu Q."/>
            <person name="Xin Y.-H."/>
        </authorList>
    </citation>
    <scope>NUCLEOTIDE SEQUENCE [LARGE SCALE GENOMIC DNA]</scope>
    <source>
        <strain evidence="7 8">Sr39</strain>
    </source>
</reference>
<gene>
    <name evidence="7" type="ORF">E3T39_14260</name>
</gene>
<evidence type="ECO:0000313" key="8">
    <source>
        <dbReference type="Proteomes" id="UP000298170"/>
    </source>
</evidence>
<dbReference type="InterPro" id="IPR038729">
    <property type="entry name" value="Rad50/SbcC_AAA"/>
</dbReference>
<feature type="coiled-coil region" evidence="4">
    <location>
        <begin position="558"/>
        <end position="585"/>
    </location>
</feature>
<comment type="similarity">
    <text evidence="1">Belongs to the SMC family. SbcC subfamily.</text>
</comment>
<evidence type="ECO:0000256" key="5">
    <source>
        <dbReference type="SAM" id="MobiDB-lite"/>
    </source>
</evidence>
<dbReference type="Proteomes" id="UP000298170">
    <property type="component" value="Unassembled WGS sequence"/>
</dbReference>
<evidence type="ECO:0000256" key="1">
    <source>
        <dbReference type="ARBA" id="ARBA00006930"/>
    </source>
</evidence>
<dbReference type="PANTHER" id="PTHR32114:SF2">
    <property type="entry name" value="ABC TRANSPORTER ABCH.3"/>
    <property type="match status" value="1"/>
</dbReference>
<evidence type="ECO:0000256" key="4">
    <source>
        <dbReference type="SAM" id="Coils"/>
    </source>
</evidence>
<evidence type="ECO:0000313" key="7">
    <source>
        <dbReference type="EMBL" id="TFD57187.1"/>
    </source>
</evidence>
<dbReference type="AlphaFoldDB" id="A0A4R9ADD9"/>
<dbReference type="RefSeq" id="WP_134516454.1">
    <property type="nucleotide sequence ID" value="NZ_SOHJ01000014.1"/>
</dbReference>
<sequence length="1009" mass="107758">MKIKRLRLAGFGPFKNEQVVDFERFDADGIFLITGKTGAGKSSILDAISFALYDQVPRFSDVAPRLRSDYCEPDDPTFVELDFSLRGRDYRILRRPAYERAKMNGTGTTTAAPTAVLQVLHGTEWRGLAAKPKAVGLELSAILPLKADQFLQVILLAQNRFQYFLLAKTDERRAVLRSLFGTTRFEQLETALVLRRKSLDDRLADVQRGVAQQITAAMHQLRLLEAPVAPDLGWFSDALAGLNSAVDVASAEAASAAVRLSAATENHRAAAETQRRQVRRVLADTALVVLDGRHTEIEAHRGTLLRAARAARVWPHIRSSRAATAEWQTALADETTARTAWLPFGDGDSDGDSDSGGDGDGGGDGGASDSACASQRALRPIMDALVGRLGALAEVLAEEKQLPALNREITALFDALAGHTDGLTRAQQRIDELPQQIDFIGEQLAAATLAAAGENEAAEAVRRAEIGLAAAEDVVALLRELAGAGTQLLDRSRDNAAAAVAYEALVTRRFAGQASELASRLVEGDPCAVCGAIDHPAPAAAQGELVTAADLSTARQYMQGRQQELADAQETATSLTNRLGQAQALAGQRSVGELQAECFAARARLATAQTAADLVGGLRHEQADLRESQTTAQTALLGLRAARDTAADIHSERSGQRDLLVARVGAQRGGSDTVTDQVRALQQELDCARRLDDALVLSQQRADARDAATLDLANQLAEEAFDDEETAAGARLDEGHAIQLANVVRSYDDQRAAALAAVADPELVDLPSAPIDLEPSLRAFDAASTARDDAVSSHSSLAERAGQLHVIVREVATRFAASADLMDEHSQVRQLADVMQGDEPNTKRMRLETYVLAAQLEEIVVAANVRLRTMTSGRYTLEHDDSRVKGGARSGLGLAIRDEFTGRARPTHSLSGGETFLASLALALGLAEVVTGQAGGITLDTLFVDEGFGSLDGETLETAMSTLDTLRAGGRTIGLISHVDSMKEQIPATLRISVTDQGYSRIEADTPIT</sequence>
<evidence type="ECO:0000256" key="3">
    <source>
        <dbReference type="ARBA" id="ARBA00013368"/>
    </source>
</evidence>
<dbReference type="GO" id="GO:0016887">
    <property type="term" value="F:ATP hydrolysis activity"/>
    <property type="evidence" value="ECO:0007669"/>
    <property type="project" value="InterPro"/>
</dbReference>
<dbReference type="InterPro" id="IPR027417">
    <property type="entry name" value="P-loop_NTPase"/>
</dbReference>
<proteinExistence type="inferred from homology"/>
<dbReference type="EMBL" id="SOHJ01000014">
    <property type="protein sequence ID" value="TFD57187.1"/>
    <property type="molecule type" value="Genomic_DNA"/>
</dbReference>
<dbReference type="Gene3D" id="3.40.50.300">
    <property type="entry name" value="P-loop containing nucleotide triphosphate hydrolases"/>
    <property type="match status" value="2"/>
</dbReference>
<evidence type="ECO:0000259" key="6">
    <source>
        <dbReference type="Pfam" id="PF13476"/>
    </source>
</evidence>
<evidence type="ECO:0000256" key="2">
    <source>
        <dbReference type="ARBA" id="ARBA00011322"/>
    </source>
</evidence>
<keyword evidence="8" id="KW-1185">Reference proteome</keyword>
<organism evidence="7 8">
    <name type="scientific">Cryobacterium suzukii</name>
    <dbReference type="NCBI Taxonomy" id="1259198"/>
    <lineage>
        <taxon>Bacteria</taxon>
        <taxon>Bacillati</taxon>
        <taxon>Actinomycetota</taxon>
        <taxon>Actinomycetes</taxon>
        <taxon>Micrococcales</taxon>
        <taxon>Microbacteriaceae</taxon>
        <taxon>Cryobacterium</taxon>
    </lineage>
</organism>
<dbReference type="SUPFAM" id="SSF52540">
    <property type="entry name" value="P-loop containing nucleoside triphosphate hydrolases"/>
    <property type="match status" value="1"/>
</dbReference>
<protein>
    <recommendedName>
        <fullName evidence="3">Nuclease SbcCD subunit C</fullName>
    </recommendedName>
</protein>
<comment type="caution">
    <text evidence="7">The sequence shown here is derived from an EMBL/GenBank/DDBJ whole genome shotgun (WGS) entry which is preliminary data.</text>
</comment>
<feature type="domain" description="Rad50/SbcC-type AAA" evidence="6">
    <location>
        <begin position="5"/>
        <end position="208"/>
    </location>
</feature>
<comment type="subunit">
    <text evidence="2">Heterodimer of SbcC and SbcD.</text>
</comment>
<dbReference type="PANTHER" id="PTHR32114">
    <property type="entry name" value="ABC TRANSPORTER ABCH.3"/>
    <property type="match status" value="1"/>
</dbReference>
<keyword evidence="4" id="KW-0175">Coiled coil</keyword>